<dbReference type="STRING" id="1802669.A2746_02140"/>
<evidence type="ECO:0000256" key="1">
    <source>
        <dbReference type="ARBA" id="ARBA00001974"/>
    </source>
</evidence>
<reference evidence="7 8" key="1">
    <citation type="journal article" date="2016" name="Nat. Commun.">
        <title>Thousands of microbial genomes shed light on interconnected biogeochemical processes in an aquifer system.</title>
        <authorList>
            <person name="Anantharaman K."/>
            <person name="Brown C.T."/>
            <person name="Hug L.A."/>
            <person name="Sharon I."/>
            <person name="Castelle C.J."/>
            <person name="Probst A.J."/>
            <person name="Thomas B.C."/>
            <person name="Singh A."/>
            <person name="Wilkins M.J."/>
            <person name="Karaoz U."/>
            <person name="Brodie E.L."/>
            <person name="Williams K.H."/>
            <person name="Hubbard S.S."/>
            <person name="Banfield J.F."/>
        </authorList>
    </citation>
    <scope>NUCLEOTIDE SEQUENCE [LARGE SCALE GENOMIC DNA]</scope>
</reference>
<dbReference type="Pfam" id="PF07992">
    <property type="entry name" value="Pyr_redox_2"/>
    <property type="match status" value="1"/>
</dbReference>
<dbReference type="Proteomes" id="UP000177419">
    <property type="component" value="Unassembled WGS sequence"/>
</dbReference>
<keyword evidence="5" id="KW-0560">Oxidoreductase</keyword>
<dbReference type="InterPro" id="IPR036188">
    <property type="entry name" value="FAD/NAD-bd_sf"/>
</dbReference>
<dbReference type="PANTHER" id="PTHR42913">
    <property type="entry name" value="APOPTOSIS-INDUCING FACTOR 1"/>
    <property type="match status" value="1"/>
</dbReference>
<name>A0A1F8EVG4_9BACT</name>
<dbReference type="PANTHER" id="PTHR42913:SF3">
    <property type="entry name" value="64 KDA MITOCHONDRIAL NADH DEHYDROGENASE (EUROFUNG)"/>
    <property type="match status" value="1"/>
</dbReference>
<comment type="cofactor">
    <cofactor evidence="1">
        <name>FAD</name>
        <dbReference type="ChEBI" id="CHEBI:57692"/>
    </cofactor>
</comment>
<dbReference type="Gene3D" id="3.50.50.100">
    <property type="match status" value="1"/>
</dbReference>
<evidence type="ECO:0000256" key="5">
    <source>
        <dbReference type="ARBA" id="ARBA00023002"/>
    </source>
</evidence>
<dbReference type="GO" id="GO:0019646">
    <property type="term" value="P:aerobic electron transport chain"/>
    <property type="evidence" value="ECO:0007669"/>
    <property type="project" value="TreeGrafter"/>
</dbReference>
<dbReference type="AlphaFoldDB" id="A0A1F8EVG4"/>
<dbReference type="SUPFAM" id="SSF51905">
    <property type="entry name" value="FAD/NAD(P)-binding domain"/>
    <property type="match status" value="2"/>
</dbReference>
<gene>
    <name evidence="7" type="ORF">A2746_02140</name>
</gene>
<comment type="similarity">
    <text evidence="2">Belongs to the NADH dehydrogenase family.</text>
</comment>
<feature type="domain" description="FAD/NAD(P)-binding" evidence="6">
    <location>
        <begin position="3"/>
        <end position="337"/>
    </location>
</feature>
<dbReference type="InterPro" id="IPR023753">
    <property type="entry name" value="FAD/NAD-binding_dom"/>
</dbReference>
<dbReference type="PRINTS" id="PR00411">
    <property type="entry name" value="PNDRDTASEI"/>
</dbReference>
<comment type="caution">
    <text evidence="7">The sequence shown here is derived from an EMBL/GenBank/DDBJ whole genome shotgun (WGS) entry which is preliminary data.</text>
</comment>
<dbReference type="PRINTS" id="PR00368">
    <property type="entry name" value="FADPNR"/>
</dbReference>
<dbReference type="InterPro" id="IPR051169">
    <property type="entry name" value="NADH-Q_oxidoreductase"/>
</dbReference>
<dbReference type="GO" id="GO:0003955">
    <property type="term" value="F:NAD(P)H dehydrogenase (quinone) activity"/>
    <property type="evidence" value="ECO:0007669"/>
    <property type="project" value="TreeGrafter"/>
</dbReference>
<dbReference type="EMBL" id="MGJJ01000023">
    <property type="protein sequence ID" value="OGN04498.1"/>
    <property type="molecule type" value="Genomic_DNA"/>
</dbReference>
<evidence type="ECO:0000256" key="3">
    <source>
        <dbReference type="ARBA" id="ARBA00022630"/>
    </source>
</evidence>
<accession>A0A1F8EVG4</accession>
<evidence type="ECO:0000256" key="2">
    <source>
        <dbReference type="ARBA" id="ARBA00005272"/>
    </source>
</evidence>
<evidence type="ECO:0000256" key="4">
    <source>
        <dbReference type="ARBA" id="ARBA00022827"/>
    </source>
</evidence>
<keyword evidence="3" id="KW-0285">Flavoprotein</keyword>
<proteinExistence type="inferred from homology"/>
<keyword evidence="4" id="KW-0274">FAD</keyword>
<evidence type="ECO:0000313" key="7">
    <source>
        <dbReference type="EMBL" id="OGN04498.1"/>
    </source>
</evidence>
<protein>
    <recommendedName>
        <fullName evidence="6">FAD/NAD(P)-binding domain-containing protein</fullName>
    </recommendedName>
</protein>
<evidence type="ECO:0000259" key="6">
    <source>
        <dbReference type="Pfam" id="PF07992"/>
    </source>
</evidence>
<evidence type="ECO:0000313" key="8">
    <source>
        <dbReference type="Proteomes" id="UP000177419"/>
    </source>
</evidence>
<sequence length="424" mass="46561">MTKIIILGGGFGGIRAALDLEKQLQKQLKSEQLEIILIDKSGSHLFTPLLYETATACSVKDDRFALRLRKTVSVTYADIFAGRKIKFIQAEITEIGLDSKTVLTGGGARLNFDYLILACGSRAADFGIRGIGDYAVKFKTVGDAVFINQKLREIMREKKEQLQPQSREFFAARPQVLICGAGLTGVELAAEIASCFKKAGEGRIGVNLIEAGPKILPMASDTERAIIAGRLTKLGVAIVENSPIDEIGPDFVQLQNGQKINGALIVWAAGIQIEELLKKTAGLNVTENGRLAVDEFLRCRRPDGQIRQNVFAVGDIIDFQVQGKLIPAMALTAIEQGQSAARNAARTMADKKLKTYKPFYNIWIAPVGGKYALFHLGRIKIKGLLGWLIREMVHLRYLFSILPAKKALRLYLSDLILFTKNDGV</sequence>
<organism evidence="7 8">
    <name type="scientific">Candidatus Yanofskybacteria bacterium RIFCSPHIGHO2_01_FULL_44_22</name>
    <dbReference type="NCBI Taxonomy" id="1802669"/>
    <lineage>
        <taxon>Bacteria</taxon>
        <taxon>Candidatus Yanofskyibacteriota</taxon>
    </lineage>
</organism>